<accession>A0ABX0TKM1</accession>
<dbReference type="Proteomes" id="UP000802392">
    <property type="component" value="Unassembled WGS sequence"/>
</dbReference>
<keyword evidence="5" id="KW-1185">Reference proteome</keyword>
<dbReference type="InterPro" id="IPR000719">
    <property type="entry name" value="Prot_kinase_dom"/>
</dbReference>
<gene>
    <name evidence="4" type="ORF">FHR86_003468</name>
</gene>
<evidence type="ECO:0000256" key="2">
    <source>
        <dbReference type="SAM" id="MobiDB-lite"/>
    </source>
</evidence>
<dbReference type="EMBL" id="JAAOZD010000008">
    <property type="protein sequence ID" value="NIJ03120.1"/>
    <property type="molecule type" value="Genomic_DNA"/>
</dbReference>
<evidence type="ECO:0000259" key="3">
    <source>
        <dbReference type="PROSITE" id="PS50011"/>
    </source>
</evidence>
<feature type="region of interest" description="Disordered" evidence="2">
    <location>
        <begin position="46"/>
        <end position="65"/>
    </location>
</feature>
<dbReference type="CDD" id="cd14014">
    <property type="entry name" value="STKc_PknB_like"/>
    <property type="match status" value="1"/>
</dbReference>
<dbReference type="InterPro" id="IPR017441">
    <property type="entry name" value="Protein_kinase_ATP_BS"/>
</dbReference>
<dbReference type="Pfam" id="PF00069">
    <property type="entry name" value="Pkinase"/>
    <property type="match status" value="1"/>
</dbReference>
<dbReference type="PROSITE" id="PS00107">
    <property type="entry name" value="PROTEIN_KINASE_ATP"/>
    <property type="match status" value="1"/>
</dbReference>
<name>A0ABX0TKM1_9MICC</name>
<proteinExistence type="predicted"/>
<evidence type="ECO:0000313" key="4">
    <source>
        <dbReference type="EMBL" id="NIJ03120.1"/>
    </source>
</evidence>
<evidence type="ECO:0000256" key="1">
    <source>
        <dbReference type="PROSITE-ProRule" id="PRU10141"/>
    </source>
</evidence>
<sequence length="552" mass="58769">METLDLTVAAPRIAGHRTVRFLGAGATSTVWLVRRESDGMRLAVKCPKSGDGAAPTGSASSTEQAVSREVEMLTRLRHEHLLRVHGTVSLGESGGCVGTAMEYAAGGSLATLVAGRQRLGTGETVTVLTAIARALDYLHSQGAVHGDVSPGNVLLTAAGMPLLSDFGNAMRVGDSALSEDVGTEGFVDPSFAERGHLESAVELRPHRDVYSLGALGWYCLTGQAPQQLKNRPPLTLMAPDTPPALAAALEAALDQDPHERPTAREFAHAVFRSKAPEVLDLAGTVHPSVIPELLTRRQALGRNKARSTLWLRPLRLRPVWLRPVWLRPLRLRPVWLRPVWLRPVWLRPLQLRPVWLRQGALKPLAVAATVVVAALSASALLGGFLPGPATHAVARQGDDREHGGVAGTVLTAKLPDVLAGNLTSHDPLVALQALSAVRDAALSEGQLQWLSLVNVPGSPAEATDDGIEKSLRQSGTVLAGLKTTLTSLKAGTAGQPDHAMIEATAITSGYEEREQSGKPVSTQAEAAPQHLLLHLVWKDGLWRVFEILEPVG</sequence>
<feature type="domain" description="Protein kinase" evidence="3">
    <location>
        <begin position="16"/>
        <end position="271"/>
    </location>
</feature>
<comment type="caution">
    <text evidence="4">The sequence shown here is derived from an EMBL/GenBank/DDBJ whole genome shotgun (WGS) entry which is preliminary data.</text>
</comment>
<dbReference type="PROSITE" id="PS50011">
    <property type="entry name" value="PROTEIN_KINASE_DOM"/>
    <property type="match status" value="1"/>
</dbReference>
<feature type="binding site" evidence="1">
    <location>
        <position position="45"/>
    </location>
    <ligand>
        <name>ATP</name>
        <dbReference type="ChEBI" id="CHEBI:30616"/>
    </ligand>
</feature>
<keyword evidence="1" id="KW-0067">ATP-binding</keyword>
<dbReference type="InterPro" id="IPR011009">
    <property type="entry name" value="Kinase-like_dom_sf"/>
</dbReference>
<dbReference type="RefSeq" id="WP_167269082.1">
    <property type="nucleotide sequence ID" value="NZ_BAAAVO010000011.1"/>
</dbReference>
<organism evidence="4 5">
    <name type="scientific">Paenarthrobacter ilicis</name>
    <dbReference type="NCBI Taxonomy" id="43665"/>
    <lineage>
        <taxon>Bacteria</taxon>
        <taxon>Bacillati</taxon>
        <taxon>Actinomycetota</taxon>
        <taxon>Actinomycetes</taxon>
        <taxon>Micrococcales</taxon>
        <taxon>Micrococcaceae</taxon>
        <taxon>Paenarthrobacter</taxon>
    </lineage>
</organism>
<dbReference type="SUPFAM" id="SSF56112">
    <property type="entry name" value="Protein kinase-like (PK-like)"/>
    <property type="match status" value="1"/>
</dbReference>
<evidence type="ECO:0000313" key="5">
    <source>
        <dbReference type="Proteomes" id="UP000802392"/>
    </source>
</evidence>
<reference evidence="4 5" key="1">
    <citation type="submission" date="2020-03" db="EMBL/GenBank/DDBJ databases">
        <title>Genomic Encyclopedia of Type Strains, Phase III (KMG-III): the genomes of soil and plant-associated and newly described type strains.</title>
        <authorList>
            <person name="Whitman W."/>
        </authorList>
    </citation>
    <scope>NUCLEOTIDE SEQUENCE [LARGE SCALE GENOMIC DNA]</scope>
    <source>
        <strain evidence="4 5">CECT 4207</strain>
    </source>
</reference>
<dbReference type="Gene3D" id="1.10.510.10">
    <property type="entry name" value="Transferase(Phosphotransferase) domain 1"/>
    <property type="match status" value="1"/>
</dbReference>
<dbReference type="PANTHER" id="PTHR44329">
    <property type="entry name" value="SERINE/THREONINE-PROTEIN KINASE TNNI3K-RELATED"/>
    <property type="match status" value="1"/>
</dbReference>
<keyword evidence="1" id="KW-0547">Nucleotide-binding</keyword>
<dbReference type="InterPro" id="IPR051681">
    <property type="entry name" value="Ser/Thr_Kinases-Pseudokinases"/>
</dbReference>
<protein>
    <recommendedName>
        <fullName evidence="3">Protein kinase domain-containing protein</fullName>
    </recommendedName>
</protein>